<dbReference type="SUPFAM" id="SSF46689">
    <property type="entry name" value="Homeodomain-like"/>
    <property type="match status" value="1"/>
</dbReference>
<dbReference type="GO" id="GO:0030182">
    <property type="term" value="P:neuron differentiation"/>
    <property type="evidence" value="ECO:0007669"/>
    <property type="project" value="TreeGrafter"/>
</dbReference>
<dbReference type="GO" id="GO:0003677">
    <property type="term" value="F:DNA binding"/>
    <property type="evidence" value="ECO:0007669"/>
    <property type="project" value="TreeGrafter"/>
</dbReference>
<keyword evidence="3" id="KW-1185">Reference proteome</keyword>
<evidence type="ECO:0000256" key="1">
    <source>
        <dbReference type="ARBA" id="ARBA00004123"/>
    </source>
</evidence>
<reference evidence="2" key="1">
    <citation type="submission" date="2020-05" db="UniProtKB">
        <authorList>
            <consortium name="EnsemblMetazoa"/>
        </authorList>
    </citation>
    <scope>IDENTIFICATION</scope>
    <source>
        <strain evidence="2">Jacobina</strain>
    </source>
</reference>
<dbReference type="EMBL" id="AJWK01004004">
    <property type="status" value="NOT_ANNOTATED_CDS"/>
    <property type="molecule type" value="Genomic_DNA"/>
</dbReference>
<dbReference type="InterPro" id="IPR009057">
    <property type="entry name" value="Homeodomain-like_sf"/>
</dbReference>
<accession>A0A1B0GH69</accession>
<dbReference type="PANTHER" id="PTHR46770:SF1">
    <property type="entry name" value="HOMEOBOX PROTEIN ORTHOPEDIA"/>
    <property type="match status" value="1"/>
</dbReference>
<dbReference type="InterPro" id="IPR051895">
    <property type="entry name" value="OTP_Homeobox"/>
</dbReference>
<evidence type="ECO:0000313" key="2">
    <source>
        <dbReference type="EnsemblMetazoa" id="LLOJ001044-PA"/>
    </source>
</evidence>
<proteinExistence type="predicted"/>
<dbReference type="PANTHER" id="PTHR46770">
    <property type="entry name" value="HOMEOBOX PROTEIN ORTHOPEDIA"/>
    <property type="match status" value="1"/>
</dbReference>
<dbReference type="Proteomes" id="UP000092461">
    <property type="component" value="Unassembled WGS sequence"/>
</dbReference>
<protein>
    <recommendedName>
        <fullName evidence="4">Homeobox domain-containing protein</fullName>
    </recommendedName>
</protein>
<dbReference type="Gene3D" id="1.10.10.60">
    <property type="entry name" value="Homeodomain-like"/>
    <property type="match status" value="1"/>
</dbReference>
<comment type="subcellular location">
    <subcellularLocation>
        <location evidence="1">Nucleus</location>
    </subcellularLocation>
</comment>
<evidence type="ECO:0000313" key="3">
    <source>
        <dbReference type="Proteomes" id="UP000092461"/>
    </source>
</evidence>
<dbReference type="EnsemblMetazoa" id="LLOJ001044-RA">
    <property type="protein sequence ID" value="LLOJ001044-PA"/>
    <property type="gene ID" value="LLOJ001044"/>
</dbReference>
<name>A0A1B0GH69_LUTLO</name>
<evidence type="ECO:0008006" key="4">
    <source>
        <dbReference type="Google" id="ProtNLM"/>
    </source>
</evidence>
<dbReference type="VEuPathDB" id="VectorBase:LLOJ001044"/>
<dbReference type="EMBL" id="AJWK01004005">
    <property type="status" value="NOT_ANNOTATED_CDS"/>
    <property type="molecule type" value="Genomic_DNA"/>
</dbReference>
<dbReference type="EMBL" id="AJWK01004006">
    <property type="status" value="NOT_ANNOTATED_CDS"/>
    <property type="molecule type" value="Genomic_DNA"/>
</dbReference>
<sequence length="179" mass="20454">MCSELQVLFCHPTDYRPSVLTSLTSPWGRVFAEAPCSVVWFQNRRAKWKKRKKTTNVFRTPGALLPSHGLPPFGANITNIAMGESLCGSSMFGGLYWCLTTPLSTLRICKNVWTRIQTIQSDSISTCKWMKTKTIFRKGGEMIQVQQGVQQSDSISIQKRQERYWHSANISTLKWMKMI</sequence>
<dbReference type="AlphaFoldDB" id="A0A1B0GH69"/>
<organism evidence="2 3">
    <name type="scientific">Lutzomyia longipalpis</name>
    <name type="common">Sand fly</name>
    <dbReference type="NCBI Taxonomy" id="7200"/>
    <lineage>
        <taxon>Eukaryota</taxon>
        <taxon>Metazoa</taxon>
        <taxon>Ecdysozoa</taxon>
        <taxon>Arthropoda</taxon>
        <taxon>Hexapoda</taxon>
        <taxon>Insecta</taxon>
        <taxon>Pterygota</taxon>
        <taxon>Neoptera</taxon>
        <taxon>Endopterygota</taxon>
        <taxon>Diptera</taxon>
        <taxon>Nematocera</taxon>
        <taxon>Psychodoidea</taxon>
        <taxon>Psychodidae</taxon>
        <taxon>Lutzomyia</taxon>
        <taxon>Lutzomyia</taxon>
    </lineage>
</organism>
<dbReference type="GO" id="GO:0005634">
    <property type="term" value="C:nucleus"/>
    <property type="evidence" value="ECO:0007669"/>
    <property type="project" value="UniProtKB-SubCell"/>
</dbReference>